<evidence type="ECO:0000313" key="1">
    <source>
        <dbReference type="EMBL" id="KAF3221102.1"/>
    </source>
</evidence>
<accession>A0A7C8V3K4</accession>
<organism evidence="1 2">
    <name type="scientific">Orbilia oligospora</name>
    <name type="common">Nematode-trapping fungus</name>
    <name type="synonym">Arthrobotrys oligospora</name>
    <dbReference type="NCBI Taxonomy" id="2813651"/>
    <lineage>
        <taxon>Eukaryota</taxon>
        <taxon>Fungi</taxon>
        <taxon>Dikarya</taxon>
        <taxon>Ascomycota</taxon>
        <taxon>Pezizomycotina</taxon>
        <taxon>Orbiliomycetes</taxon>
        <taxon>Orbiliales</taxon>
        <taxon>Orbiliaceae</taxon>
        <taxon>Orbilia</taxon>
    </lineage>
</organism>
<name>A0A7C8V3K4_ORBOL</name>
<evidence type="ECO:0000313" key="2">
    <source>
        <dbReference type="Proteomes" id="UP000472727"/>
    </source>
</evidence>
<comment type="caution">
    <text evidence="1">The sequence shown here is derived from an EMBL/GenBank/DDBJ whole genome shotgun (WGS) entry which is preliminary data.</text>
</comment>
<dbReference type="AlphaFoldDB" id="A0A7C8V3K4"/>
<proteinExistence type="predicted"/>
<sequence length="212" mass="23311">MPLPLRPSWNDPLLQDWPGCHEAPYEPYSPASGVEEGPGYEYNDSSYSIPLSDVHNPTIPLQDPNGLVVSQTYSSLDGHQRCVPDADDMNESSLSHSCSDYFVSLAISLKVLGKKFMLGIKSRVSGEAAAALQESHTLNSSFIEEIFKIAVGFGHISAHKWGLNSSANMCFEYSSQGIVPIVNRRGSYNVQIFKLASVPQPTNLLQIEAHWQ</sequence>
<gene>
    <name evidence="1" type="ORF">TWF106_006427</name>
</gene>
<reference evidence="1 2" key="1">
    <citation type="submission" date="2019-06" db="EMBL/GenBank/DDBJ databases">
        <authorList>
            <person name="Palmer J.M."/>
        </authorList>
    </citation>
    <scope>NUCLEOTIDE SEQUENCE [LARGE SCALE GENOMIC DNA]</scope>
    <source>
        <strain evidence="1 2">TWF106</strain>
    </source>
</reference>
<dbReference type="Proteomes" id="UP000472727">
    <property type="component" value="Unassembled WGS sequence"/>
</dbReference>
<protein>
    <submittedName>
        <fullName evidence="1">Uncharacterized protein</fullName>
    </submittedName>
</protein>
<dbReference type="EMBL" id="WIWS01000030">
    <property type="protein sequence ID" value="KAF3221102.1"/>
    <property type="molecule type" value="Genomic_DNA"/>
</dbReference>